<keyword evidence="2" id="KW-0732">Signal</keyword>
<dbReference type="Pfam" id="PF03413">
    <property type="entry name" value="PepSY"/>
    <property type="match status" value="1"/>
</dbReference>
<evidence type="ECO:0000259" key="3">
    <source>
        <dbReference type="Pfam" id="PF03413"/>
    </source>
</evidence>
<reference evidence="5" key="1">
    <citation type="submission" date="2017-02" db="EMBL/GenBank/DDBJ databases">
        <authorList>
            <person name="Varghese N."/>
            <person name="Submissions S."/>
        </authorList>
    </citation>
    <scope>NUCLEOTIDE SEQUENCE [LARGE SCALE GENOMIC DNA]</scope>
    <source>
        <strain evidence="5">ATCC 25662</strain>
    </source>
</reference>
<feature type="signal peptide" evidence="2">
    <location>
        <begin position="1"/>
        <end position="21"/>
    </location>
</feature>
<dbReference type="AlphaFoldDB" id="A0A1T4KFJ6"/>
<proteinExistence type="predicted"/>
<dbReference type="InterPro" id="IPR025711">
    <property type="entry name" value="PepSY"/>
</dbReference>
<feature type="compositionally biased region" description="Low complexity" evidence="1">
    <location>
        <begin position="19"/>
        <end position="37"/>
    </location>
</feature>
<dbReference type="Gene3D" id="3.10.450.40">
    <property type="match status" value="1"/>
</dbReference>
<evidence type="ECO:0000313" key="5">
    <source>
        <dbReference type="Proteomes" id="UP000243297"/>
    </source>
</evidence>
<evidence type="ECO:0000313" key="4">
    <source>
        <dbReference type="EMBL" id="SJZ41194.1"/>
    </source>
</evidence>
<gene>
    <name evidence="4" type="ORF">SAMN02745191_0515</name>
</gene>
<dbReference type="Proteomes" id="UP000243297">
    <property type="component" value="Unassembled WGS sequence"/>
</dbReference>
<feature type="domain" description="PepSY" evidence="3">
    <location>
        <begin position="60"/>
        <end position="116"/>
    </location>
</feature>
<dbReference type="STRING" id="118967.SAMN02745191_0515"/>
<sequence>MKKILLILSSVLLAGCMQSTPAPTPTASATSAPTATPKVDATTSPTYTTEDKKFGDVELGVDDAKKIVMDKEPNASITKIELDDDHGRMVYDIDATLEKREYDIKIDANTGEIIKWHYDD</sequence>
<evidence type="ECO:0000256" key="1">
    <source>
        <dbReference type="SAM" id="MobiDB-lite"/>
    </source>
</evidence>
<evidence type="ECO:0000256" key="2">
    <source>
        <dbReference type="SAM" id="SignalP"/>
    </source>
</evidence>
<protein>
    <submittedName>
        <fullName evidence="4">Peptidase propeptide and YPEB domain-containing protein</fullName>
    </submittedName>
</protein>
<dbReference type="RefSeq" id="WP_078710948.1">
    <property type="nucleotide sequence ID" value="NZ_FUWY01000001.1"/>
</dbReference>
<organism evidence="4 5">
    <name type="scientific">Anaerorhabdus furcosa</name>
    <dbReference type="NCBI Taxonomy" id="118967"/>
    <lineage>
        <taxon>Bacteria</taxon>
        <taxon>Bacillati</taxon>
        <taxon>Bacillota</taxon>
        <taxon>Erysipelotrichia</taxon>
        <taxon>Erysipelotrichales</taxon>
        <taxon>Erysipelotrichaceae</taxon>
        <taxon>Anaerorhabdus</taxon>
    </lineage>
</organism>
<accession>A0A1T4KFJ6</accession>
<name>A0A1T4KFJ6_9FIRM</name>
<dbReference type="PROSITE" id="PS51257">
    <property type="entry name" value="PROKAR_LIPOPROTEIN"/>
    <property type="match status" value="1"/>
</dbReference>
<feature type="region of interest" description="Disordered" evidence="1">
    <location>
        <begin position="19"/>
        <end position="47"/>
    </location>
</feature>
<dbReference type="OrthoDB" id="80692at2"/>
<dbReference type="EMBL" id="FUWY01000001">
    <property type="protein sequence ID" value="SJZ41194.1"/>
    <property type="molecule type" value="Genomic_DNA"/>
</dbReference>
<feature type="chain" id="PRO_5039255882" evidence="2">
    <location>
        <begin position="22"/>
        <end position="120"/>
    </location>
</feature>
<keyword evidence="5" id="KW-1185">Reference proteome</keyword>